<evidence type="ECO:0000313" key="4">
    <source>
        <dbReference type="Proteomes" id="UP001457282"/>
    </source>
</evidence>
<protein>
    <submittedName>
        <fullName evidence="3">Uncharacterized protein</fullName>
    </submittedName>
</protein>
<evidence type="ECO:0000259" key="1">
    <source>
        <dbReference type="Pfam" id="PF14676"/>
    </source>
</evidence>
<dbReference type="GO" id="GO:0006281">
    <property type="term" value="P:DNA repair"/>
    <property type="evidence" value="ECO:0007669"/>
    <property type="project" value="InterPro"/>
</dbReference>
<proteinExistence type="predicted"/>
<dbReference type="Pfam" id="PF14679">
    <property type="entry name" value="FANCI_HD1"/>
    <property type="match status" value="1"/>
</dbReference>
<evidence type="ECO:0000259" key="2">
    <source>
        <dbReference type="Pfam" id="PF14679"/>
    </source>
</evidence>
<dbReference type="PANTHER" id="PTHR21818:SF0">
    <property type="entry name" value="FANCONI ANEMIA GROUP I PROTEIN"/>
    <property type="match status" value="1"/>
</dbReference>
<gene>
    <name evidence="3" type="ORF">M0R45_020988</name>
</gene>
<comment type="caution">
    <text evidence="3">The sequence shown here is derived from an EMBL/GenBank/DDBJ whole genome shotgun (WGS) entry which is preliminary data.</text>
</comment>
<dbReference type="InterPro" id="IPR029315">
    <property type="entry name" value="FANCI_S2"/>
</dbReference>
<dbReference type="InterPro" id="IPR026171">
    <property type="entry name" value="FANCI"/>
</dbReference>
<dbReference type="GO" id="GO:0070182">
    <property type="term" value="F:DNA polymerase binding"/>
    <property type="evidence" value="ECO:0007669"/>
    <property type="project" value="TreeGrafter"/>
</dbReference>
<accession>A0AAW1XBR1</accession>
<evidence type="ECO:0000313" key="3">
    <source>
        <dbReference type="EMBL" id="KAK9933813.1"/>
    </source>
</evidence>
<reference evidence="3 4" key="1">
    <citation type="journal article" date="2023" name="G3 (Bethesda)">
        <title>A chromosome-length genome assembly and annotation of blackberry (Rubus argutus, cv. 'Hillquist').</title>
        <authorList>
            <person name="Bruna T."/>
            <person name="Aryal R."/>
            <person name="Dudchenko O."/>
            <person name="Sargent D.J."/>
            <person name="Mead D."/>
            <person name="Buti M."/>
            <person name="Cavallini A."/>
            <person name="Hytonen T."/>
            <person name="Andres J."/>
            <person name="Pham M."/>
            <person name="Weisz D."/>
            <person name="Mascagni F."/>
            <person name="Usai G."/>
            <person name="Natali L."/>
            <person name="Bassil N."/>
            <person name="Fernandez G.E."/>
            <person name="Lomsadze A."/>
            <person name="Armour M."/>
            <person name="Olukolu B."/>
            <person name="Poorten T."/>
            <person name="Britton C."/>
            <person name="Davik J."/>
            <person name="Ashrafi H."/>
            <person name="Aiden E.L."/>
            <person name="Borodovsky M."/>
            <person name="Worthington M."/>
        </authorList>
    </citation>
    <scope>NUCLEOTIDE SEQUENCE [LARGE SCALE GENOMIC DNA]</scope>
    <source>
        <strain evidence="3">PI 553951</strain>
    </source>
</reference>
<dbReference type="EMBL" id="JBEDUW010000004">
    <property type="protein sequence ID" value="KAK9933813.1"/>
    <property type="molecule type" value="Genomic_DNA"/>
</dbReference>
<keyword evidence="4" id="KW-1185">Reference proteome</keyword>
<feature type="domain" description="FANCI solenoid 2" evidence="1">
    <location>
        <begin position="131"/>
        <end position="184"/>
    </location>
</feature>
<name>A0AAW1XBR1_RUBAR</name>
<dbReference type="AlphaFoldDB" id="A0AAW1XBR1"/>
<dbReference type="InterPro" id="IPR029310">
    <property type="entry name" value="FANCI_HD1"/>
</dbReference>
<dbReference type="Pfam" id="PF14676">
    <property type="entry name" value="FANCI_S2"/>
    <property type="match status" value="1"/>
</dbReference>
<dbReference type="PANTHER" id="PTHR21818">
    <property type="entry name" value="BC025462 PROTEIN"/>
    <property type="match status" value="1"/>
</dbReference>
<organism evidence="3 4">
    <name type="scientific">Rubus argutus</name>
    <name type="common">Southern blackberry</name>
    <dbReference type="NCBI Taxonomy" id="59490"/>
    <lineage>
        <taxon>Eukaryota</taxon>
        <taxon>Viridiplantae</taxon>
        <taxon>Streptophyta</taxon>
        <taxon>Embryophyta</taxon>
        <taxon>Tracheophyta</taxon>
        <taxon>Spermatophyta</taxon>
        <taxon>Magnoliopsida</taxon>
        <taxon>eudicotyledons</taxon>
        <taxon>Gunneridae</taxon>
        <taxon>Pentapetalae</taxon>
        <taxon>rosids</taxon>
        <taxon>fabids</taxon>
        <taxon>Rosales</taxon>
        <taxon>Rosaceae</taxon>
        <taxon>Rosoideae</taxon>
        <taxon>Rosoideae incertae sedis</taxon>
        <taxon>Rubus</taxon>
    </lineage>
</organism>
<dbReference type="Proteomes" id="UP001457282">
    <property type="component" value="Unassembled WGS sequence"/>
</dbReference>
<sequence length="189" mass="21599">MGKKASSIVRQVEGTVLLHVNFSVKQDPSLGQEVMGLVSATYAYRDYKFAKDCKWIPDDMKEEYLQNVKVVEKAMLRAVNESSYGREHIVPGILQFSFVLLESLEEGNHKELCNLSGMRLWSSVNSHPFSKARAEHAIIRLLRNLVQSYPYPMLEHVSRLKELLDYFTFMHGKVAAHLVTALLPHQIQP</sequence>
<feature type="domain" description="FANCI helical" evidence="2">
    <location>
        <begin position="19"/>
        <end position="76"/>
    </location>
</feature>